<evidence type="ECO:0000256" key="10">
    <source>
        <dbReference type="ARBA" id="ARBA00049255"/>
    </source>
</evidence>
<feature type="domain" description="B5" evidence="13">
    <location>
        <begin position="300"/>
        <end position="388"/>
    </location>
</feature>
<dbReference type="SMART" id="SM00873">
    <property type="entry name" value="B3_4"/>
    <property type="match status" value="1"/>
</dbReference>
<dbReference type="PROSITE" id="PS51447">
    <property type="entry name" value="FDX_ACB"/>
    <property type="match status" value="1"/>
</dbReference>
<keyword evidence="7 11" id="KW-0460">Magnesium</keyword>
<comment type="subunit">
    <text evidence="2 11">Tetramer of two alpha and two beta subunits.</text>
</comment>
<evidence type="ECO:0000256" key="8">
    <source>
        <dbReference type="ARBA" id="ARBA00022917"/>
    </source>
</evidence>
<dbReference type="GO" id="GO:0003723">
    <property type="term" value="F:RNA binding"/>
    <property type="evidence" value="ECO:0007669"/>
    <property type="project" value="InterPro"/>
</dbReference>
<feature type="binding site" evidence="11">
    <location>
        <position position="366"/>
    </location>
    <ligand>
        <name>Mg(2+)</name>
        <dbReference type="ChEBI" id="CHEBI:18420"/>
        <note>shared with alpha subunit</note>
    </ligand>
</feature>
<dbReference type="EC" id="6.1.1.20" evidence="11"/>
<dbReference type="Pfam" id="PF03147">
    <property type="entry name" value="FDX-ACB"/>
    <property type="match status" value="1"/>
</dbReference>
<dbReference type="SUPFAM" id="SSF54991">
    <property type="entry name" value="Anticodon-binding domain of PheRS"/>
    <property type="match status" value="1"/>
</dbReference>
<evidence type="ECO:0000256" key="1">
    <source>
        <dbReference type="ARBA" id="ARBA00008653"/>
    </source>
</evidence>
<dbReference type="InterPro" id="IPR020825">
    <property type="entry name" value="Phe-tRNA_synthase-like_B3/B4"/>
</dbReference>
<dbReference type="InterPro" id="IPR005146">
    <property type="entry name" value="B3/B4_tRNA-bd"/>
</dbReference>
<dbReference type="Gene3D" id="3.30.70.380">
    <property type="entry name" value="Ferrodoxin-fold anticodon-binding domain"/>
    <property type="match status" value="1"/>
</dbReference>
<accession>A0A2H4MPA8</accession>
<dbReference type="SUPFAM" id="SSF46955">
    <property type="entry name" value="Putative DNA-binding domain"/>
    <property type="match status" value="2"/>
</dbReference>
<geneLocation type="chloroplast" evidence="14"/>
<dbReference type="GO" id="GO:0005524">
    <property type="term" value="F:ATP binding"/>
    <property type="evidence" value="ECO:0007669"/>
    <property type="project" value="UniProtKB-UniRule"/>
</dbReference>
<keyword evidence="14" id="KW-0934">Plastid</keyword>
<keyword evidence="3 11" id="KW-0436">Ligase</keyword>
<dbReference type="PANTHER" id="PTHR10947:SF0">
    <property type="entry name" value="PHENYLALANINE--TRNA LIGASE BETA SUBUNIT"/>
    <property type="match status" value="1"/>
</dbReference>
<dbReference type="SMART" id="SM00896">
    <property type="entry name" value="FDX-ACB"/>
    <property type="match status" value="1"/>
</dbReference>
<feature type="domain" description="FDX-ACB" evidence="12">
    <location>
        <begin position="613"/>
        <end position="706"/>
    </location>
</feature>
<dbReference type="Pfam" id="PF17759">
    <property type="entry name" value="tRNA_synthFbeta"/>
    <property type="match status" value="1"/>
</dbReference>
<dbReference type="CDD" id="cd00769">
    <property type="entry name" value="PheRS_beta_core"/>
    <property type="match status" value="1"/>
</dbReference>
<dbReference type="Pfam" id="PF03484">
    <property type="entry name" value="B5"/>
    <property type="match status" value="1"/>
</dbReference>
<dbReference type="GO" id="GO:0004826">
    <property type="term" value="F:phenylalanine-tRNA ligase activity"/>
    <property type="evidence" value="ECO:0007669"/>
    <property type="project" value="UniProtKB-UniRule"/>
</dbReference>
<dbReference type="EMBL" id="KY499654">
    <property type="protein sequence ID" value="ATN40761.1"/>
    <property type="molecule type" value="Genomic_DNA"/>
</dbReference>
<dbReference type="InterPro" id="IPR009061">
    <property type="entry name" value="DNA-bd_dom_put_sf"/>
</dbReference>
<dbReference type="HAMAP" id="MF_00283">
    <property type="entry name" value="Phe_tRNA_synth_beta1"/>
    <property type="match status" value="1"/>
</dbReference>
<evidence type="ECO:0000256" key="7">
    <source>
        <dbReference type="ARBA" id="ARBA00022842"/>
    </source>
</evidence>
<organism evidence="14">
    <name type="scientific">Gomphoneis minuta var. cassieae</name>
    <dbReference type="NCBI Taxonomy" id="1142141"/>
    <lineage>
        <taxon>Eukaryota</taxon>
        <taxon>Sar</taxon>
        <taxon>Stramenopiles</taxon>
        <taxon>Ochrophyta</taxon>
        <taxon>Bacillariophyta</taxon>
        <taxon>Bacillariophyceae</taxon>
        <taxon>Bacillariophycidae</taxon>
        <taxon>Cymbellales</taxon>
        <taxon>Gomphonemataceae</taxon>
        <taxon>Gomphoneis</taxon>
    </lineage>
</organism>
<reference evidence="14" key="1">
    <citation type="submission" date="2017-01" db="EMBL/GenBank/DDBJ databases">
        <title>The complete chloroplast genome of Gomphoneis minuta var. cassieae.</title>
        <authorList>
            <person name="Novis P.M."/>
            <person name="Winkworth R.C."/>
            <person name="McLenachan P.A."/>
        </authorList>
    </citation>
    <scope>NUCLEOTIDE SEQUENCE</scope>
</reference>
<dbReference type="InterPro" id="IPR045864">
    <property type="entry name" value="aa-tRNA-synth_II/BPL/LPL"/>
</dbReference>
<dbReference type="PROSITE" id="PS51483">
    <property type="entry name" value="B5"/>
    <property type="match status" value="1"/>
</dbReference>
<dbReference type="InterPro" id="IPR005147">
    <property type="entry name" value="tRNA_synthase_B5-dom"/>
</dbReference>
<feature type="binding site" evidence="11">
    <location>
        <position position="376"/>
    </location>
    <ligand>
        <name>Mg(2+)</name>
        <dbReference type="ChEBI" id="CHEBI:18420"/>
        <note>shared with alpha subunit</note>
    </ligand>
</feature>
<dbReference type="Gene3D" id="3.30.930.10">
    <property type="entry name" value="Bira Bifunctional Protein, Domain 2"/>
    <property type="match status" value="1"/>
</dbReference>
<evidence type="ECO:0000256" key="3">
    <source>
        <dbReference type="ARBA" id="ARBA00022598"/>
    </source>
</evidence>
<dbReference type="Gene3D" id="3.50.40.10">
    <property type="entry name" value="Phenylalanyl-trna Synthetase, Chain B, domain 3"/>
    <property type="match status" value="1"/>
</dbReference>
<dbReference type="Pfam" id="PF03483">
    <property type="entry name" value="B3_4"/>
    <property type="match status" value="1"/>
</dbReference>
<feature type="binding site" evidence="11">
    <location>
        <position position="372"/>
    </location>
    <ligand>
        <name>Mg(2+)</name>
        <dbReference type="ChEBI" id="CHEBI:18420"/>
        <note>shared with alpha subunit</note>
    </ligand>
</feature>
<dbReference type="InterPro" id="IPR045060">
    <property type="entry name" value="Phe-tRNA-ligase_IIc_bsu"/>
</dbReference>
<dbReference type="GO" id="GO:0006432">
    <property type="term" value="P:phenylalanyl-tRNA aminoacylation"/>
    <property type="evidence" value="ECO:0007669"/>
    <property type="project" value="UniProtKB-UniRule"/>
</dbReference>
<evidence type="ECO:0000256" key="5">
    <source>
        <dbReference type="ARBA" id="ARBA00022741"/>
    </source>
</evidence>
<dbReference type="AlphaFoldDB" id="A0A2H4MPA8"/>
<dbReference type="PANTHER" id="PTHR10947">
    <property type="entry name" value="PHENYLALANYL-TRNA SYNTHETASE BETA CHAIN AND LEUCINE-RICH REPEAT-CONTAINING PROTEIN 47"/>
    <property type="match status" value="1"/>
</dbReference>
<comment type="subcellular location">
    <subcellularLocation>
        <location evidence="11">Plastid</location>
        <location evidence="11">Chloroplast</location>
    </subcellularLocation>
</comment>
<evidence type="ECO:0000256" key="9">
    <source>
        <dbReference type="ARBA" id="ARBA00023146"/>
    </source>
</evidence>
<keyword evidence="5 11" id="KW-0547">Nucleotide-binding</keyword>
<dbReference type="SMART" id="SM00874">
    <property type="entry name" value="B5"/>
    <property type="match status" value="1"/>
</dbReference>
<dbReference type="Gene3D" id="3.30.56.10">
    <property type="match status" value="2"/>
</dbReference>
<protein>
    <recommendedName>
        <fullName evidence="11">Phenylalanine--tRNA ligase beta subunit, chloroplastic</fullName>
        <ecNumber evidence="11">6.1.1.20</ecNumber>
    </recommendedName>
    <alternativeName>
        <fullName evidence="11">Phenylalanyl-tRNA synthetase beta subunit</fullName>
        <shortName evidence="11">PheRS</shortName>
    </alternativeName>
</protein>
<dbReference type="GO" id="GO:0009507">
    <property type="term" value="C:chloroplast"/>
    <property type="evidence" value="ECO:0007669"/>
    <property type="project" value="UniProtKB-SubCell"/>
</dbReference>
<evidence type="ECO:0000256" key="4">
    <source>
        <dbReference type="ARBA" id="ARBA00022723"/>
    </source>
</evidence>
<keyword evidence="9 11" id="KW-0030">Aminoacyl-tRNA synthetase</keyword>
<evidence type="ECO:0000256" key="11">
    <source>
        <dbReference type="HAMAP-Rule" id="MF_00283"/>
    </source>
</evidence>
<sequence>MQIPISWINEIVKIDNIPLNLLVKKLTLGGFEVEEISELEINNQKQTILDISATANRSDSLSIQGISTEIAALLDKPIKAFNYSAKPDNWKDQMTKNNKLIPKDPNCSAFIALIIENFVDKTIPKWITQKLISSKIAPSNTPLDFQNYILLESGYPICIYDFEKICSKLDTSNICLSISPILNRTGFLGANKIDYELNESILGVYANEIPISIAGIIEAHDFSYSETTTTLLIEGSIFSAAKIRQQSRKIGLRTERSARYEKSLKNTYLTEALYRLISLLRINNPDLVCKIHTISTTDEEIAEPILLKYETIKEILGPTNASELSNPIYISVETITNYLTRLNFQFKFDTFNLNWSVQVPQSRTDDICREIDLVEEIGRLHGFNNFLTTLPKIKAIGSEDTNYTLRKKITNCLLNLGLNELIHYSLVNENTFIKNDIQLINPLVSDYSSLRSSLLPNLIKTVQENLKQKNLYMEGFEYGHVFFRDKLKNFSERDKVAGIFGGAKTKLSWSAAATELNWFEAKGKIEQLFAQLNIAINWKILEVDETTNFLHPYRSAELSLINDETRLGIFGQINPILSNKLNLSTEIYLFEFDLELIKNALQKNNITIYKDYPVYPKVIKDVSFIIPKEISFKTIQNILYLNGTEFLSEVNLLDEYRGQSIPEDKTSLCLQLVFQSSEKTLENKDVENIINKLQLVLINKFNANIRS</sequence>
<dbReference type="InterPro" id="IPR036690">
    <property type="entry name" value="Fdx_antiC-bd_sf"/>
</dbReference>
<feature type="binding site" evidence="11">
    <location>
        <position position="375"/>
    </location>
    <ligand>
        <name>Mg(2+)</name>
        <dbReference type="ChEBI" id="CHEBI:18420"/>
        <note>shared with alpha subunit</note>
    </ligand>
</feature>
<dbReference type="InterPro" id="IPR004532">
    <property type="entry name" value="Phe-tRNA-ligase_IIc_bsu_bact"/>
</dbReference>
<dbReference type="NCBIfam" id="TIGR00472">
    <property type="entry name" value="pheT_bact"/>
    <property type="match status" value="1"/>
</dbReference>
<evidence type="ECO:0000256" key="2">
    <source>
        <dbReference type="ARBA" id="ARBA00011209"/>
    </source>
</evidence>
<keyword evidence="14" id="KW-0150">Chloroplast</keyword>
<evidence type="ECO:0000256" key="6">
    <source>
        <dbReference type="ARBA" id="ARBA00022840"/>
    </source>
</evidence>
<comment type="cofactor">
    <cofactor evidence="11">
        <name>Mg(2+)</name>
        <dbReference type="ChEBI" id="CHEBI:18420"/>
    </cofactor>
    <text evidence="11">Binds 2 magnesium ions per tetramer.</text>
</comment>
<dbReference type="GO" id="GO:0009328">
    <property type="term" value="C:phenylalanine-tRNA ligase complex"/>
    <property type="evidence" value="ECO:0007669"/>
    <property type="project" value="TreeGrafter"/>
</dbReference>
<dbReference type="SUPFAM" id="SSF56037">
    <property type="entry name" value="PheT/TilS domain"/>
    <property type="match status" value="1"/>
</dbReference>
<comment type="similarity">
    <text evidence="1 11">Belongs to the phenylalanyl-tRNA synthetase beta subunit family. Type 1 subfamily.</text>
</comment>
<evidence type="ECO:0000259" key="13">
    <source>
        <dbReference type="PROSITE" id="PS51483"/>
    </source>
</evidence>
<keyword evidence="4 11" id="KW-0479">Metal-binding</keyword>
<comment type="catalytic activity">
    <reaction evidence="10 11">
        <text>tRNA(Phe) + L-phenylalanine + ATP = L-phenylalanyl-tRNA(Phe) + AMP + diphosphate + H(+)</text>
        <dbReference type="Rhea" id="RHEA:19413"/>
        <dbReference type="Rhea" id="RHEA-COMP:9668"/>
        <dbReference type="Rhea" id="RHEA-COMP:9699"/>
        <dbReference type="ChEBI" id="CHEBI:15378"/>
        <dbReference type="ChEBI" id="CHEBI:30616"/>
        <dbReference type="ChEBI" id="CHEBI:33019"/>
        <dbReference type="ChEBI" id="CHEBI:58095"/>
        <dbReference type="ChEBI" id="CHEBI:78442"/>
        <dbReference type="ChEBI" id="CHEBI:78531"/>
        <dbReference type="ChEBI" id="CHEBI:456215"/>
        <dbReference type="EC" id="6.1.1.20"/>
    </reaction>
</comment>
<name>A0A2H4MPA8_9STRA</name>
<dbReference type="SUPFAM" id="SSF55681">
    <property type="entry name" value="Class II aaRS and biotin synthetases"/>
    <property type="match status" value="1"/>
</dbReference>
<dbReference type="InterPro" id="IPR005121">
    <property type="entry name" value="Fdx_antiC-bd"/>
</dbReference>
<evidence type="ECO:0000259" key="12">
    <source>
        <dbReference type="PROSITE" id="PS51447"/>
    </source>
</evidence>
<keyword evidence="8 11" id="KW-0648">Protein biosynthesis</keyword>
<gene>
    <name evidence="14" type="primary">syfB</name>
    <name evidence="11" type="synonym">pheT</name>
</gene>
<dbReference type="GO" id="GO:0000287">
    <property type="term" value="F:magnesium ion binding"/>
    <property type="evidence" value="ECO:0007669"/>
    <property type="project" value="UniProtKB-UniRule"/>
</dbReference>
<keyword evidence="6 11" id="KW-0067">ATP-binding</keyword>
<proteinExistence type="inferred from homology"/>
<dbReference type="InterPro" id="IPR041616">
    <property type="entry name" value="PheRS_beta_core"/>
</dbReference>
<evidence type="ECO:0000313" key="14">
    <source>
        <dbReference type="EMBL" id="ATN40761.1"/>
    </source>
</evidence>